<dbReference type="InterPro" id="IPR032578">
    <property type="entry name" value="DUF4919"/>
</dbReference>
<dbReference type="EMBL" id="VWSH01000001">
    <property type="protein sequence ID" value="KAA5536334.1"/>
    <property type="molecule type" value="Genomic_DNA"/>
</dbReference>
<proteinExistence type="predicted"/>
<keyword evidence="2" id="KW-1185">Reference proteome</keyword>
<accession>A0A5M6CMI0</accession>
<reference evidence="1 2" key="1">
    <citation type="submission" date="2019-09" db="EMBL/GenBank/DDBJ databases">
        <title>Genome sequence and assembly of Taibaiella sp.</title>
        <authorList>
            <person name="Chhetri G."/>
        </authorList>
    </citation>
    <scope>NUCLEOTIDE SEQUENCE [LARGE SCALE GENOMIC DNA]</scope>
    <source>
        <strain evidence="1 2">KVB11</strain>
    </source>
</reference>
<organism evidence="1 2">
    <name type="scientific">Taibaiella lutea</name>
    <dbReference type="NCBI Taxonomy" id="2608001"/>
    <lineage>
        <taxon>Bacteria</taxon>
        <taxon>Pseudomonadati</taxon>
        <taxon>Bacteroidota</taxon>
        <taxon>Chitinophagia</taxon>
        <taxon>Chitinophagales</taxon>
        <taxon>Chitinophagaceae</taxon>
        <taxon>Taibaiella</taxon>
    </lineage>
</organism>
<dbReference type="Pfam" id="PF16266">
    <property type="entry name" value="DUF4919"/>
    <property type="match status" value="1"/>
</dbReference>
<dbReference type="RefSeq" id="WP_150030905.1">
    <property type="nucleotide sequence ID" value="NZ_VWSH01000001.1"/>
</dbReference>
<protein>
    <submittedName>
        <fullName evidence="1">DUF4919 domain-containing protein</fullName>
    </submittedName>
</protein>
<gene>
    <name evidence="1" type="ORF">F0919_01305</name>
</gene>
<evidence type="ECO:0000313" key="1">
    <source>
        <dbReference type="EMBL" id="KAA5536334.1"/>
    </source>
</evidence>
<sequence>MPLLFTRLFKHLIPVFLCLFTFNYCFAQHFNYEKDYAVILKRTQTKNDSLNYLTLLPKFLKNDSKLSVYETLCLMIGYSGLSDYKPFTDLKTERLLVQLNDSARYDMVLKVCDTFLARHPLNQGGIIEKAYAFYKLNRNDSAAFYKEQFARIMATMDWSNDGRTPETAMFALGPDDGKNFADKYYHAEVGNTSTLINNYGNYCSSVEILYKKEGKQKSSVFYFVLQHAANTTARKQ</sequence>
<evidence type="ECO:0000313" key="2">
    <source>
        <dbReference type="Proteomes" id="UP000323632"/>
    </source>
</evidence>
<dbReference type="AlphaFoldDB" id="A0A5M6CMI0"/>
<comment type="caution">
    <text evidence="1">The sequence shown here is derived from an EMBL/GenBank/DDBJ whole genome shotgun (WGS) entry which is preliminary data.</text>
</comment>
<name>A0A5M6CMI0_9BACT</name>
<dbReference type="Proteomes" id="UP000323632">
    <property type="component" value="Unassembled WGS sequence"/>
</dbReference>